<name>A0A6J5NLH6_9CAUD</name>
<accession>A0A6J5NLH6</accession>
<protein>
    <submittedName>
        <fullName evidence="1">Uncharacterized protein</fullName>
    </submittedName>
</protein>
<proteinExistence type="predicted"/>
<reference evidence="1" key="1">
    <citation type="submission" date="2020-04" db="EMBL/GenBank/DDBJ databases">
        <authorList>
            <person name="Chiriac C."/>
            <person name="Salcher M."/>
            <person name="Ghai R."/>
            <person name="Kavagutti S V."/>
        </authorList>
    </citation>
    <scope>NUCLEOTIDE SEQUENCE</scope>
</reference>
<sequence>MTEDARPLLNQILKALDDGDIDPKLLAESCLFWLSEKSLKQMIQTTDMFYTAVAKAAHLKRQKR</sequence>
<evidence type="ECO:0000313" key="1">
    <source>
        <dbReference type="EMBL" id="CAB4156164.1"/>
    </source>
</evidence>
<gene>
    <name evidence="1" type="ORF">UFOVP661_37</name>
</gene>
<organism evidence="1">
    <name type="scientific">uncultured Caudovirales phage</name>
    <dbReference type="NCBI Taxonomy" id="2100421"/>
    <lineage>
        <taxon>Viruses</taxon>
        <taxon>Duplodnaviria</taxon>
        <taxon>Heunggongvirae</taxon>
        <taxon>Uroviricota</taxon>
        <taxon>Caudoviricetes</taxon>
        <taxon>Peduoviridae</taxon>
        <taxon>Maltschvirus</taxon>
        <taxon>Maltschvirus maltsch</taxon>
    </lineage>
</organism>
<dbReference type="EMBL" id="LR796642">
    <property type="protein sequence ID" value="CAB4156164.1"/>
    <property type="molecule type" value="Genomic_DNA"/>
</dbReference>